<dbReference type="PROSITE" id="PS51386">
    <property type="entry name" value="RINT1_TIP20"/>
    <property type="match status" value="1"/>
</dbReference>
<dbReference type="FunFam" id="1.20.58.670:FF:000003">
    <property type="entry name" value="RAD50-interacting protein 1"/>
    <property type="match status" value="1"/>
</dbReference>
<sequence length="798" mass="92546">MAAPMDDQNFVENQVIFFCNSEFGEDVKSLGKVRNFYTKALATKKSLEDQLSFVQTEAPTKLNKAVREAEEATTRISQLSKEQDVISVKVNEKVEEIEPVVKRITHLTSQINELEHYTNYLTCLSKVEELSSEIQSALIINSVQRSVDHFSEMVDLMTSLNDSKCANLKSFLRETVLFWYKILRDKLSGEFDEVLKALNWPFIVTTVKSLQQKESPEQLNVKLETLLIQLLEIQLPFEVCPEPRPQHPTLASLPDWRPLPLPMSIMVKPIKKRFRFHFYGKKQTNSIDKPEWFFTQVLSWIRDHTDFLVKKIQPVLDRSNYTHIDAKSEFSRAMVMLVMEKLVTDIPELMFDEHQFSHMVDEALLFDQELRGSYGYPSAFPGCLHVLTEEEPFKKWILVERKFALEKVDMMLTSNTAWEFQYKEVSDVDDMKVPECGESFVTLAHTITDRYKPLPYPHHKLRFLDVQLELFDDFRIRLLQVMKEEAHNPLGERFCAILNTVHYIAEVLTEWSDLLFFLQLQYHKTEEKKLHSNHDDSIATSTPVPSISSPTMPRLRSSISITESLRLDSPNASMEIDDPDDVIGSIEESVFDDILKLFQRMKDEMLANLIDYISTDVKSRSKPYRKDRWSVIPPSKEFSSLGLSNSACEMFLILKERLHDVKLLLSKPVFTTVWQTIAEDLNQFLYQKLILTNQFSEGGGDQLHYDMTRNLFPLFGEYTPKPENYFKDVKEACIVLTMKVGSALLLKDVLYRALHDPHVDHKAKEMDPIKALHELAIYKLSLDDVELLLSLRINMTPT</sequence>
<reference evidence="3" key="1">
    <citation type="submission" date="2022-03" db="EMBL/GenBank/DDBJ databases">
        <authorList>
            <person name="Martin C."/>
        </authorList>
    </citation>
    <scope>NUCLEOTIDE SEQUENCE</scope>
</reference>
<organism evidence="3 4">
    <name type="scientific">Owenia fusiformis</name>
    <name type="common">Polychaete worm</name>
    <dbReference type="NCBI Taxonomy" id="6347"/>
    <lineage>
        <taxon>Eukaryota</taxon>
        <taxon>Metazoa</taxon>
        <taxon>Spiralia</taxon>
        <taxon>Lophotrochozoa</taxon>
        <taxon>Annelida</taxon>
        <taxon>Polychaeta</taxon>
        <taxon>Sedentaria</taxon>
        <taxon>Canalipalpata</taxon>
        <taxon>Sabellida</taxon>
        <taxon>Oweniida</taxon>
        <taxon>Oweniidae</taxon>
        <taxon>Owenia</taxon>
    </lineage>
</organism>
<dbReference type="GO" id="GO:0060628">
    <property type="term" value="P:regulation of ER to Golgi vesicle-mediated transport"/>
    <property type="evidence" value="ECO:0007669"/>
    <property type="project" value="TreeGrafter"/>
</dbReference>
<dbReference type="EMBL" id="CAIIXF020000009">
    <property type="protein sequence ID" value="CAH1793861.1"/>
    <property type="molecule type" value="Genomic_DNA"/>
</dbReference>
<name>A0A8S4PL41_OWEFU</name>
<dbReference type="InterPro" id="IPR042044">
    <property type="entry name" value="EXOC6PINT-1/Sec15/Tip20_C_dom2"/>
</dbReference>
<accession>A0A8S4PL41</accession>
<keyword evidence="4" id="KW-1185">Reference proteome</keyword>
<feature type="compositionally biased region" description="Low complexity" evidence="2">
    <location>
        <begin position="538"/>
        <end position="551"/>
    </location>
</feature>
<comment type="caution">
    <text evidence="3">The sequence shown here is derived from an EMBL/GenBank/DDBJ whole genome shotgun (WGS) entry which is preliminary data.</text>
</comment>
<gene>
    <name evidence="3" type="ORF">OFUS_LOCUS18657</name>
</gene>
<dbReference type="PANTHER" id="PTHR13520">
    <property type="entry name" value="RAD50-INTERACTING PROTEIN 1 RINT-1"/>
    <property type="match status" value="1"/>
</dbReference>
<evidence type="ECO:0008006" key="5">
    <source>
        <dbReference type="Google" id="ProtNLM"/>
    </source>
</evidence>
<evidence type="ECO:0000313" key="4">
    <source>
        <dbReference type="Proteomes" id="UP000749559"/>
    </source>
</evidence>
<evidence type="ECO:0000313" key="3">
    <source>
        <dbReference type="EMBL" id="CAH1793861.1"/>
    </source>
</evidence>
<comment type="similarity">
    <text evidence="1">Belongs to the RINT1 family.</text>
</comment>
<dbReference type="Pfam" id="PF04437">
    <property type="entry name" value="RINT1_TIP1"/>
    <property type="match status" value="1"/>
</dbReference>
<proteinExistence type="inferred from homology"/>
<dbReference type="GO" id="GO:0006890">
    <property type="term" value="P:retrograde vesicle-mediated transport, Golgi to endoplasmic reticulum"/>
    <property type="evidence" value="ECO:0007669"/>
    <property type="project" value="InterPro"/>
</dbReference>
<dbReference type="GO" id="GO:0006888">
    <property type="term" value="P:endoplasmic reticulum to Golgi vesicle-mediated transport"/>
    <property type="evidence" value="ECO:0007669"/>
    <property type="project" value="InterPro"/>
</dbReference>
<dbReference type="AlphaFoldDB" id="A0A8S4PL41"/>
<dbReference type="PANTHER" id="PTHR13520:SF0">
    <property type="entry name" value="RAD50-INTERACTING PROTEIN 1"/>
    <property type="match status" value="1"/>
</dbReference>
<dbReference type="OrthoDB" id="2189254at2759"/>
<evidence type="ECO:0000256" key="1">
    <source>
        <dbReference type="ARBA" id="ARBA00061158"/>
    </source>
</evidence>
<dbReference type="GO" id="GO:0070939">
    <property type="term" value="C:Dsl1/NZR complex"/>
    <property type="evidence" value="ECO:0007669"/>
    <property type="project" value="InterPro"/>
</dbReference>
<protein>
    <recommendedName>
        <fullName evidence="5">RAD50-interacting protein 1</fullName>
    </recommendedName>
</protein>
<dbReference type="Gene3D" id="1.20.58.670">
    <property type="entry name" value="Dsl1p vesicle tethering complex, Tip20p subunit, domain D"/>
    <property type="match status" value="1"/>
</dbReference>
<evidence type="ECO:0000256" key="2">
    <source>
        <dbReference type="SAM" id="MobiDB-lite"/>
    </source>
</evidence>
<feature type="region of interest" description="Disordered" evidence="2">
    <location>
        <begin position="533"/>
        <end position="553"/>
    </location>
</feature>
<dbReference type="Proteomes" id="UP000749559">
    <property type="component" value="Unassembled WGS sequence"/>
</dbReference>
<dbReference type="InterPro" id="IPR007528">
    <property type="entry name" value="RINT1_Tip20"/>
</dbReference>